<dbReference type="PANTHER" id="PTHR30472">
    <property type="entry name" value="FERRIC ENTEROBACTIN TRANSPORT SYSTEM PERMEASE PROTEIN"/>
    <property type="match status" value="1"/>
</dbReference>
<dbReference type="GO" id="GO:0022857">
    <property type="term" value="F:transmembrane transporter activity"/>
    <property type="evidence" value="ECO:0007669"/>
    <property type="project" value="InterPro"/>
</dbReference>
<dbReference type="InterPro" id="IPR000522">
    <property type="entry name" value="ABC_transptr_permease_BtuC"/>
</dbReference>
<keyword evidence="4" id="KW-1003">Cell membrane</keyword>
<dbReference type="SUPFAM" id="SSF81345">
    <property type="entry name" value="ABC transporter involved in vitamin B12 uptake, BtuC"/>
    <property type="match status" value="1"/>
</dbReference>
<keyword evidence="5 8" id="KW-0812">Transmembrane</keyword>
<dbReference type="GO" id="GO:0033214">
    <property type="term" value="P:siderophore-iron import into cell"/>
    <property type="evidence" value="ECO:0007669"/>
    <property type="project" value="TreeGrafter"/>
</dbReference>
<dbReference type="Pfam" id="PF01032">
    <property type="entry name" value="FecCD"/>
    <property type="match status" value="1"/>
</dbReference>
<feature type="transmembrane region" description="Helical" evidence="8">
    <location>
        <begin position="235"/>
        <end position="256"/>
    </location>
</feature>
<geneLocation type="plasmid" evidence="9 10">
    <name>unnamed3</name>
</geneLocation>
<protein>
    <submittedName>
        <fullName evidence="9">Iron ABC transporter permease</fullName>
    </submittedName>
</protein>
<dbReference type="EMBL" id="CP117260">
    <property type="protein sequence ID" value="WFR99213.1"/>
    <property type="molecule type" value="Genomic_DNA"/>
</dbReference>
<name>A0AAF1KPZ8_9HYPH</name>
<reference evidence="9 10" key="1">
    <citation type="journal article" date="2018" name="Sci. Rep.">
        <title>Rhizobium tumorigenes sp. nov., a novel plant tumorigenic bacterium isolated from cane gall tumors on thornless blackberry.</title>
        <authorList>
            <person name="Kuzmanovi N."/>
            <person name="Smalla K."/>
            <person name="Gronow S."/>
            <person name="PuBawska J."/>
        </authorList>
    </citation>
    <scope>NUCLEOTIDE SEQUENCE [LARGE SCALE GENOMIC DNA]</scope>
    <source>
        <strain evidence="9 10">1078</strain>
    </source>
</reference>
<feature type="transmembrane region" description="Helical" evidence="8">
    <location>
        <begin position="295"/>
        <end position="312"/>
    </location>
</feature>
<keyword evidence="7 8" id="KW-0472">Membrane</keyword>
<keyword evidence="6 8" id="KW-1133">Transmembrane helix</keyword>
<comment type="subcellular location">
    <subcellularLocation>
        <location evidence="1">Cell membrane</location>
        <topology evidence="1">Multi-pass membrane protein</topology>
    </subcellularLocation>
</comment>
<accession>A0AAF1KPZ8</accession>
<dbReference type="CDD" id="cd06550">
    <property type="entry name" value="TM_ABC_iron-siderophores_like"/>
    <property type="match status" value="1"/>
</dbReference>
<dbReference type="KEGG" id="rtu:PR017_27880"/>
<dbReference type="RefSeq" id="WP_111218339.1">
    <property type="nucleotide sequence ID" value="NZ_CP117260.1"/>
</dbReference>
<feature type="transmembrane region" description="Helical" evidence="8">
    <location>
        <begin position="83"/>
        <end position="103"/>
    </location>
</feature>
<evidence type="ECO:0000256" key="2">
    <source>
        <dbReference type="ARBA" id="ARBA00007935"/>
    </source>
</evidence>
<evidence type="ECO:0000256" key="6">
    <source>
        <dbReference type="ARBA" id="ARBA00022989"/>
    </source>
</evidence>
<reference evidence="10" key="2">
    <citation type="journal article" date="2023" name="MicrobiologyOpen">
        <title>Genomics of the tumorigenes clade of the family Rhizobiaceae and description of Rhizobium rhododendri sp. nov.</title>
        <authorList>
            <person name="Kuzmanovic N."/>
            <person name="diCenzo G.C."/>
            <person name="Bunk B."/>
            <person name="Sproeer C."/>
            <person name="Fruehling A."/>
            <person name="Neumann-Schaal M."/>
            <person name="Overmann J."/>
            <person name="Smalla K."/>
        </authorList>
    </citation>
    <scope>NUCLEOTIDE SEQUENCE [LARGE SCALE GENOMIC DNA]</scope>
    <source>
        <strain evidence="10">1078</strain>
        <plasmid evidence="10">unnamed3</plasmid>
    </source>
</reference>
<feature type="transmembrane region" description="Helical" evidence="8">
    <location>
        <begin position="207"/>
        <end position="228"/>
    </location>
</feature>
<dbReference type="InterPro" id="IPR037294">
    <property type="entry name" value="ABC_BtuC-like"/>
</dbReference>
<gene>
    <name evidence="9" type="ORF">PR017_27880</name>
</gene>
<dbReference type="Gene3D" id="1.10.3470.10">
    <property type="entry name" value="ABC transporter involved in vitamin B12 uptake, BtuC"/>
    <property type="match status" value="1"/>
</dbReference>
<dbReference type="Proteomes" id="UP000249499">
    <property type="component" value="Plasmid unnamed3"/>
</dbReference>
<feature type="transmembrane region" description="Helical" evidence="8">
    <location>
        <begin position="262"/>
        <end position="283"/>
    </location>
</feature>
<evidence type="ECO:0000313" key="9">
    <source>
        <dbReference type="EMBL" id="WFR99213.1"/>
    </source>
</evidence>
<comment type="similarity">
    <text evidence="2">Belongs to the binding-protein-dependent transport system permease family. FecCD subfamily.</text>
</comment>
<keyword evidence="3" id="KW-0813">Transport</keyword>
<evidence type="ECO:0000256" key="3">
    <source>
        <dbReference type="ARBA" id="ARBA00022448"/>
    </source>
</evidence>
<evidence type="ECO:0000313" key="10">
    <source>
        <dbReference type="Proteomes" id="UP000249499"/>
    </source>
</evidence>
<feature type="transmembrane region" description="Helical" evidence="8">
    <location>
        <begin position="22"/>
        <end position="46"/>
    </location>
</feature>
<feature type="transmembrane region" description="Helical" evidence="8">
    <location>
        <begin position="165"/>
        <end position="187"/>
    </location>
</feature>
<keyword evidence="10" id="KW-1185">Reference proteome</keyword>
<dbReference type="PANTHER" id="PTHR30472:SF24">
    <property type="entry name" value="FERRIC ENTEROBACTIN TRANSPORT SYSTEM PERMEASE PROTEIN FEPG"/>
    <property type="match status" value="1"/>
</dbReference>
<proteinExistence type="inferred from homology"/>
<evidence type="ECO:0000256" key="4">
    <source>
        <dbReference type="ARBA" id="ARBA00022475"/>
    </source>
</evidence>
<evidence type="ECO:0000256" key="5">
    <source>
        <dbReference type="ARBA" id="ARBA00022692"/>
    </source>
</evidence>
<feature type="transmembrane region" description="Helical" evidence="8">
    <location>
        <begin position="324"/>
        <end position="344"/>
    </location>
</feature>
<evidence type="ECO:0000256" key="7">
    <source>
        <dbReference type="ARBA" id="ARBA00023136"/>
    </source>
</evidence>
<dbReference type="GO" id="GO:0005886">
    <property type="term" value="C:plasma membrane"/>
    <property type="evidence" value="ECO:0007669"/>
    <property type="project" value="UniProtKB-SubCell"/>
</dbReference>
<evidence type="ECO:0000256" key="1">
    <source>
        <dbReference type="ARBA" id="ARBA00004651"/>
    </source>
</evidence>
<organism evidence="9 10">
    <name type="scientific">Rhizobium tumorigenes</name>
    <dbReference type="NCBI Taxonomy" id="2041385"/>
    <lineage>
        <taxon>Bacteria</taxon>
        <taxon>Pseudomonadati</taxon>
        <taxon>Pseudomonadota</taxon>
        <taxon>Alphaproteobacteria</taxon>
        <taxon>Hyphomicrobiales</taxon>
        <taxon>Rhizobiaceae</taxon>
        <taxon>Rhizobium/Agrobacterium group</taxon>
        <taxon>Rhizobium</taxon>
    </lineage>
</organism>
<dbReference type="AlphaFoldDB" id="A0AAF1KPZ8"/>
<sequence length="350" mass="35986">MTGYDTPNPHLVVSGPFFSRRIHVATSITILGLAFGTVCLTLFAILAGSQPINLRDAFDLVVDPARLSNETMRIFWDLRLPRVFLALMVGAMLGLAGTAMQTLTRNGLADPGLLGVKEGASAAAIVFSLYAPFAGLYGRTAAGMAGGLAIALVVVLIARGVTRMRFVMVGIGTSWLAAAVVSVIVTTADIRDVQAALVWLAGSLNGASWEAVPIAFAAMFIGACLLFLTAGAADAAMLGPQAAAGLGVSLKTLAIIRFTAPVLLTSTCVALVGSLGFVGLIAPHLARLSVRGSQGALLGASALYGAALVLAADTIGRAAFAPHQLPAGIVMSIVGVPVLLTLLWKRRDQL</sequence>
<feature type="transmembrane region" description="Helical" evidence="8">
    <location>
        <begin position="136"/>
        <end position="158"/>
    </location>
</feature>
<keyword evidence="9" id="KW-0614">Plasmid</keyword>
<evidence type="ECO:0000256" key="8">
    <source>
        <dbReference type="SAM" id="Phobius"/>
    </source>
</evidence>